<dbReference type="EMBL" id="JAOAOG010000073">
    <property type="protein sequence ID" value="KAJ6251097.1"/>
    <property type="molecule type" value="Genomic_DNA"/>
</dbReference>
<reference evidence="2" key="1">
    <citation type="submission" date="2022-08" db="EMBL/GenBank/DDBJ databases">
        <title>Novel sulfate-reducing endosymbionts in the free-living metamonad Anaeramoeba.</title>
        <authorList>
            <person name="Jerlstrom-Hultqvist J."/>
            <person name="Cepicka I."/>
            <person name="Gallot-Lavallee L."/>
            <person name="Salas-Leiva D."/>
            <person name="Curtis B.A."/>
            <person name="Zahonova K."/>
            <person name="Pipaliya S."/>
            <person name="Dacks J."/>
            <person name="Roger A.J."/>
        </authorList>
    </citation>
    <scope>NUCLEOTIDE SEQUENCE</scope>
    <source>
        <strain evidence="2">Schooner1</strain>
    </source>
</reference>
<comment type="caution">
    <text evidence="2">The sequence shown here is derived from an EMBL/GenBank/DDBJ whole genome shotgun (WGS) entry which is preliminary data.</text>
</comment>
<dbReference type="Proteomes" id="UP001150062">
    <property type="component" value="Unassembled WGS sequence"/>
</dbReference>
<proteinExistence type="predicted"/>
<feature type="compositionally biased region" description="Low complexity" evidence="1">
    <location>
        <begin position="684"/>
        <end position="707"/>
    </location>
</feature>
<feature type="compositionally biased region" description="Polar residues" evidence="1">
    <location>
        <begin position="663"/>
        <end position="676"/>
    </location>
</feature>
<protein>
    <submittedName>
        <fullName evidence="2">Uncharacterized protein</fullName>
    </submittedName>
</protein>
<keyword evidence="3" id="KW-1185">Reference proteome</keyword>
<evidence type="ECO:0000313" key="2">
    <source>
        <dbReference type="EMBL" id="KAJ6251097.1"/>
    </source>
</evidence>
<sequence length="1101" mass="130221">MLITTCNLIYNNNEKKILEKFSDYLKGVNNDKKNDSIEIFEDNNNKNKKLFIINKKFIQNSLILKLFNSILDLVINRNILREYPSYFDVLIQFSNNYKEITLYYFKIDLISYFIDIINEKSKQINGKKQNIKSLVENFLNFISQLFFNLTKLNNNNNNNNDNNNDDDDGYEPRNKDMLTLETINHFISKNDQRSLLNSNLLFNFLNYNFKITTSFYSYISHIILTNANYFKSFSKDQDSNIKNGKINYYFNLFETHLIILKKKSKNKNILTRKDKKVIVILNNIITQQIKETQFLINQQNTFQSISVVDKGMYSTIEQVLNFLFKIIKIRKGVIPFLIENYERWLPVWLFVPRNEEIRKMVVNLFKAICDETIYKRTDKEEGRLIELFQGLIVTLISSDLSNYPKMKIILKKKSATGINSYNSFGPLSTTSRFPPFSSLTNESEVTCPFSELKRNLNPEITAELFDILSSLVKIDIINQLISDYFDDLIKLFQKINLQRIHKNDKIKLNFLKFWETIFLYQNSDKNKQILFNNPMFINNLIHFKFATNRSNKYNDQILNQLFKSYFNIIETIFIEKNELIVKFVIGKGTITRFLIHICLYNKKTHSTIINNYFNLFKYFKNAQSWKKLILNHLLKILQTRKRIINVDDNNDVISKKSRLNTNISKNSDTRLNNSSGYDGGNDQNNSSRSSSNSSSSNNNNNSSSSSNNEDKSEIVMLKLINLLILNENDIIYLNDSNKTEGIYKIIEFLISLDFGNELLKKDETCCFIILEIFNKFFTDKTLNSTTIKIKFSSALIKLADLFNKYKRPINESLIDLSFQFISKNYKYLTKIFLNKLITKMKTLVIKRMKKNKKKKNDDKDDFENFILDVNINKSFKNIENGEEMEKREENKKIGIKKVDGGEVKVDEKGLKEKKKGGKRKRGRERKKREKYNVFRHKFLLLQLLIYKIRSFQKIKQSYSPIISLLQICQQYNQFKFQEQLLSLLKEIILKPKIFHFLKDFKSYFTNLKDINLNENQIKLFKIFFSQLIHQITDKKPKKKSFILRSLDYFILILEFPFWNSQIPEHFISSIGNFIKHVKQLETINDDTKINELIDTINKKIN</sequence>
<accession>A0ABQ8Z2Y2</accession>
<evidence type="ECO:0000256" key="1">
    <source>
        <dbReference type="SAM" id="MobiDB-lite"/>
    </source>
</evidence>
<evidence type="ECO:0000313" key="3">
    <source>
        <dbReference type="Proteomes" id="UP001150062"/>
    </source>
</evidence>
<name>A0ABQ8Z2Y2_9EUKA</name>
<organism evidence="2 3">
    <name type="scientific">Anaeramoeba flamelloides</name>
    <dbReference type="NCBI Taxonomy" id="1746091"/>
    <lineage>
        <taxon>Eukaryota</taxon>
        <taxon>Metamonada</taxon>
        <taxon>Anaeramoebidae</taxon>
        <taxon>Anaeramoeba</taxon>
    </lineage>
</organism>
<feature type="region of interest" description="Disordered" evidence="1">
    <location>
        <begin position="663"/>
        <end position="709"/>
    </location>
</feature>
<gene>
    <name evidence="2" type="ORF">M0813_15919</name>
</gene>